<gene>
    <name evidence="1" type="ORF">E6Q69_11640</name>
</gene>
<evidence type="ECO:0000313" key="2">
    <source>
        <dbReference type="Proteomes" id="UP000321110"/>
    </source>
</evidence>
<dbReference type="EMBL" id="SSFO01000192">
    <property type="protein sequence ID" value="TXI31326.1"/>
    <property type="molecule type" value="Genomic_DNA"/>
</dbReference>
<dbReference type="InterPro" id="IPR021496">
    <property type="entry name" value="DUF3150"/>
</dbReference>
<comment type="caution">
    <text evidence="1">The sequence shown here is derived from an EMBL/GenBank/DDBJ whole genome shotgun (WGS) entry which is preliminary data.</text>
</comment>
<accession>A0A5C7W0G9</accession>
<reference evidence="1 2" key="1">
    <citation type="submission" date="2018-09" db="EMBL/GenBank/DDBJ databases">
        <title>Metagenome Assembled Genomes from an Advanced Water Purification Facility.</title>
        <authorList>
            <person name="Stamps B.W."/>
            <person name="Spear J.R."/>
        </authorList>
    </citation>
    <scope>NUCLEOTIDE SEQUENCE [LARGE SCALE GENOMIC DNA]</scope>
    <source>
        <strain evidence="1">Bin_52_1</strain>
    </source>
</reference>
<sequence>MQPVQNSKIQVLDNLLMVGLVVNIWSARKKLQVQDLGDDLQLPPSELASLGSKRTIDPDCLKPFETLKRKGVRVLDERGIRFMGAYLIPESAAGEVAAHLEAIEREFNDAKVTFLDNYDANCESWVNRPWEKPEWREAIRRSKTPKATVADRIGYRFSICRVRAEESNPLLVKGLASEVDGLSGQLFREIAEEAEGIADDTLAGASTVTQKTVNRIWKMHKKLDSLAFLNPSVRNLADYLMAELSKLPATGKLQGSDFQHLFSLVMSLSDETRISKLADVFAGAGSAQIVMDVDAVDDAAAVAPEVVLAETPVAAEEALVVEEPLALAAVEANIDMAEAEILVSTEVADVPEAAPVIAMPVPSQEVPAEPIDFCC</sequence>
<proteinExistence type="predicted"/>
<evidence type="ECO:0000313" key="1">
    <source>
        <dbReference type="EMBL" id="TXI31326.1"/>
    </source>
</evidence>
<organism evidence="1 2">
    <name type="scientific">Aquipseudomonas alcaligenes</name>
    <name type="common">Pseudomonas alcaligenes</name>
    <dbReference type="NCBI Taxonomy" id="43263"/>
    <lineage>
        <taxon>Bacteria</taxon>
        <taxon>Pseudomonadati</taxon>
        <taxon>Pseudomonadota</taxon>
        <taxon>Gammaproteobacteria</taxon>
        <taxon>Pseudomonadales</taxon>
        <taxon>Pseudomonadaceae</taxon>
        <taxon>Aquipseudomonas</taxon>
    </lineage>
</organism>
<protein>
    <submittedName>
        <fullName evidence="1">DUF3150 domain-containing protein</fullName>
    </submittedName>
</protein>
<dbReference type="Proteomes" id="UP000321110">
    <property type="component" value="Unassembled WGS sequence"/>
</dbReference>
<name>A0A5C7W0G9_AQUAC</name>
<dbReference type="Pfam" id="PF11348">
    <property type="entry name" value="DUF3150"/>
    <property type="match status" value="1"/>
</dbReference>
<dbReference type="AlphaFoldDB" id="A0A5C7W0G9"/>